<evidence type="ECO:0000256" key="2">
    <source>
        <dbReference type="ARBA" id="ARBA00004496"/>
    </source>
</evidence>
<dbReference type="InterPro" id="IPR015413">
    <property type="entry name" value="Methionyl/Leucyl_tRNA_Synth"/>
</dbReference>
<dbReference type="Gene3D" id="2.170.220.10">
    <property type="match status" value="1"/>
</dbReference>
<evidence type="ECO:0000259" key="15">
    <source>
        <dbReference type="PROSITE" id="PS50886"/>
    </source>
</evidence>
<dbReference type="EC" id="6.1.1.10" evidence="13"/>
<dbReference type="FunFam" id="1.10.730.10:FF:000026">
    <property type="entry name" value="Methionine--tRNA ligase"/>
    <property type="match status" value="1"/>
</dbReference>
<comment type="subcellular location">
    <subcellularLocation>
        <location evidence="2 13">Cytoplasm</location>
    </subcellularLocation>
</comment>
<dbReference type="RefSeq" id="WP_117323170.1">
    <property type="nucleotide sequence ID" value="NZ_QVTD01000009.1"/>
</dbReference>
<dbReference type="GO" id="GO:0005737">
    <property type="term" value="C:cytoplasm"/>
    <property type="evidence" value="ECO:0007669"/>
    <property type="project" value="UniProtKB-SubCell"/>
</dbReference>
<keyword evidence="11 13" id="KW-0030">Aminoacyl-tRNA synthetase</keyword>
<keyword evidence="9 13" id="KW-0694">RNA-binding</keyword>
<dbReference type="Pfam" id="PF01588">
    <property type="entry name" value="tRNA_bind"/>
    <property type="match status" value="1"/>
</dbReference>
<dbReference type="PROSITE" id="PS50886">
    <property type="entry name" value="TRBD"/>
    <property type="match status" value="1"/>
</dbReference>
<dbReference type="InterPro" id="IPR033911">
    <property type="entry name" value="MetRS_core"/>
</dbReference>
<dbReference type="NCBIfam" id="TIGR00399">
    <property type="entry name" value="metG_C_term"/>
    <property type="match status" value="1"/>
</dbReference>
<dbReference type="Pfam" id="PF09334">
    <property type="entry name" value="tRNA-synt_1g"/>
    <property type="match status" value="1"/>
</dbReference>
<dbReference type="PROSITE" id="PS00178">
    <property type="entry name" value="AA_TRNA_LIGASE_I"/>
    <property type="match status" value="1"/>
</dbReference>
<dbReference type="FunFam" id="2.40.50.140:FF:000042">
    <property type="entry name" value="Methionine--tRNA ligase"/>
    <property type="match status" value="1"/>
</dbReference>
<dbReference type="GO" id="GO:0004825">
    <property type="term" value="F:methionine-tRNA ligase activity"/>
    <property type="evidence" value="ECO:0007669"/>
    <property type="project" value="UniProtKB-UniRule"/>
</dbReference>
<feature type="region of interest" description="Disordered" evidence="14">
    <location>
        <begin position="536"/>
        <end position="555"/>
    </location>
</feature>
<feature type="short sequence motif" description="'KMSKS' region" evidence="13">
    <location>
        <begin position="310"/>
        <end position="314"/>
    </location>
</feature>
<sequence>MKDKLKTFYLTTPIYYPSGNLHIGHAYTTVAGDAMARYKRMRGFDVMYLTGTDEHGQKIQRKAEEKGITPQEYVDGIVSGIKDLWKKLDISYDDFIRTTEARHKDVVEKLFQKLLDQGDIYLGQYEGWYSVPDETYYTETQLVDPIMENGKIVGGKSPDSGHPVELVKEESYFFRMSKYANRLLKYYEENPEFILPESRKNEMINNFIKPGLEDLAVSRTTFDWGIKVPGDPKHVIYVWIDALSNYITALGYGKEDDSKYLNYWPADVHIVGKEIVRFHTIYWPIMLMALDLPLPKKVFAHGWLLMKDGKMSKSKGNVVDPVTLIDRYGLDELRYYLLREVPFGSDGVFTPEGFVERINFDLANDLGNLLNRTVAMIDKYFDGVIPDYNGSEREYEKSLQEVNQTTVAKYEEAMEKMEFSIALTSVWQLVSRTNKFIDETQPWALAKDEAKRDELASSMVHLAESLRRIAILLQPFLTKTPGKIFEQLNITDDTLKAWDSLEQFGHIPSGTKVVKGNPIFPRLEMEEEIQYIKGQMQGGSPNQEHTMEEARQDETPEVDEITIDDFMKVELRVAQVLEVEPVKKADKLLKLQLDLGYERRQVVSGIAQYYKPEELVGKKVICVTNLKPVKLRGELSQGMILAGSSDGKLAVATVDSSLPNGSKVK</sequence>
<dbReference type="PRINTS" id="PR01041">
    <property type="entry name" value="TRNASYNTHMET"/>
</dbReference>
<keyword evidence="6 13" id="KW-0436">Ligase</keyword>
<name>A0A372LAD4_9BACI</name>
<evidence type="ECO:0000256" key="10">
    <source>
        <dbReference type="ARBA" id="ARBA00022917"/>
    </source>
</evidence>
<dbReference type="InterPro" id="IPR014729">
    <property type="entry name" value="Rossmann-like_a/b/a_fold"/>
</dbReference>
<dbReference type="NCBIfam" id="TIGR00398">
    <property type="entry name" value="metG"/>
    <property type="match status" value="1"/>
</dbReference>
<dbReference type="Gene3D" id="2.40.50.140">
    <property type="entry name" value="Nucleic acid-binding proteins"/>
    <property type="match status" value="1"/>
</dbReference>
<evidence type="ECO:0000256" key="1">
    <source>
        <dbReference type="ARBA" id="ARBA00003314"/>
    </source>
</evidence>
<feature type="compositionally biased region" description="Basic and acidic residues" evidence="14">
    <location>
        <begin position="545"/>
        <end position="554"/>
    </location>
</feature>
<evidence type="ECO:0000256" key="5">
    <source>
        <dbReference type="ARBA" id="ARBA00022555"/>
    </source>
</evidence>
<keyword evidence="4 13" id="KW-0963">Cytoplasm</keyword>
<evidence type="ECO:0000256" key="14">
    <source>
        <dbReference type="SAM" id="MobiDB-lite"/>
    </source>
</evidence>
<dbReference type="SUPFAM" id="SSF50249">
    <property type="entry name" value="Nucleic acid-binding proteins"/>
    <property type="match status" value="1"/>
</dbReference>
<dbReference type="NCBIfam" id="NF008900">
    <property type="entry name" value="PRK12267.1"/>
    <property type="match status" value="1"/>
</dbReference>
<dbReference type="EMBL" id="QVTD01000009">
    <property type="protein sequence ID" value="RFU62634.1"/>
    <property type="molecule type" value="Genomic_DNA"/>
</dbReference>
<feature type="domain" description="TRNA-binding" evidence="15">
    <location>
        <begin position="565"/>
        <end position="665"/>
    </location>
</feature>
<dbReference type="AlphaFoldDB" id="A0A372LAD4"/>
<evidence type="ECO:0000256" key="13">
    <source>
        <dbReference type="HAMAP-Rule" id="MF_01228"/>
    </source>
</evidence>
<evidence type="ECO:0000256" key="7">
    <source>
        <dbReference type="ARBA" id="ARBA00022741"/>
    </source>
</evidence>
<dbReference type="CDD" id="cd02800">
    <property type="entry name" value="tRNA_bind_EcMetRS_like"/>
    <property type="match status" value="1"/>
</dbReference>
<reference evidence="16 17" key="1">
    <citation type="submission" date="2018-08" db="EMBL/GenBank/DDBJ databases">
        <title>Bacillus chawlae sp. nov., Bacillus glennii sp. nov., and Bacillus saganii sp. nov. Isolated from the Vehicle Assembly Building at Kennedy Space Center where the Viking Spacecraft were Assembled.</title>
        <authorList>
            <person name="Seuylemezian A."/>
            <person name="Vaishampayan P."/>
        </authorList>
    </citation>
    <scope>NUCLEOTIDE SEQUENCE [LARGE SCALE GENOMIC DNA]</scope>
    <source>
        <strain evidence="16 17">V44-8</strain>
    </source>
</reference>
<dbReference type="SUPFAM" id="SSF47323">
    <property type="entry name" value="Anticodon-binding domain of a subclass of class I aminoacyl-tRNA synthetases"/>
    <property type="match status" value="1"/>
</dbReference>
<evidence type="ECO:0000256" key="11">
    <source>
        <dbReference type="ARBA" id="ARBA00023146"/>
    </source>
</evidence>
<evidence type="ECO:0000256" key="3">
    <source>
        <dbReference type="ARBA" id="ARBA00011738"/>
    </source>
</evidence>
<dbReference type="Gene3D" id="1.10.730.10">
    <property type="entry name" value="Isoleucyl-tRNA Synthetase, Domain 1"/>
    <property type="match status" value="1"/>
</dbReference>
<dbReference type="SUPFAM" id="SSF52374">
    <property type="entry name" value="Nucleotidylyl transferase"/>
    <property type="match status" value="1"/>
</dbReference>
<comment type="caution">
    <text evidence="16">The sequence shown here is derived from an EMBL/GenBank/DDBJ whole genome shotgun (WGS) entry which is preliminary data.</text>
</comment>
<organism evidence="16 17">
    <name type="scientific">Peribacillus glennii</name>
    <dbReference type="NCBI Taxonomy" id="2303991"/>
    <lineage>
        <taxon>Bacteria</taxon>
        <taxon>Bacillati</taxon>
        <taxon>Bacillota</taxon>
        <taxon>Bacilli</taxon>
        <taxon>Bacillales</taxon>
        <taxon>Bacillaceae</taxon>
        <taxon>Peribacillus</taxon>
    </lineage>
</organism>
<protein>
    <recommendedName>
        <fullName evidence="13">Methionine--tRNA ligase</fullName>
        <ecNumber evidence="13">6.1.1.10</ecNumber>
    </recommendedName>
    <alternativeName>
        <fullName evidence="13">Methionyl-tRNA synthetase</fullName>
        <shortName evidence="13">MetRS</shortName>
    </alternativeName>
</protein>
<dbReference type="InterPro" id="IPR002547">
    <property type="entry name" value="tRNA-bd_dom"/>
</dbReference>
<comment type="similarity">
    <text evidence="13">Belongs to the class-I aminoacyl-tRNA synthetase family. MetG type 2B subfamily.</text>
</comment>
<dbReference type="GO" id="GO:0005524">
    <property type="term" value="F:ATP binding"/>
    <property type="evidence" value="ECO:0007669"/>
    <property type="project" value="UniProtKB-UniRule"/>
</dbReference>
<dbReference type="GO" id="GO:0006431">
    <property type="term" value="P:methionyl-tRNA aminoacylation"/>
    <property type="evidence" value="ECO:0007669"/>
    <property type="project" value="UniProtKB-UniRule"/>
</dbReference>
<keyword evidence="5 13" id="KW-0820">tRNA-binding</keyword>
<dbReference type="InterPro" id="IPR012340">
    <property type="entry name" value="NA-bd_OB-fold"/>
</dbReference>
<dbReference type="InterPro" id="IPR014758">
    <property type="entry name" value="Met-tRNA_synth"/>
</dbReference>
<evidence type="ECO:0000256" key="9">
    <source>
        <dbReference type="ARBA" id="ARBA00022884"/>
    </source>
</evidence>
<feature type="short sequence motif" description="'HIGH' region" evidence="13">
    <location>
        <begin position="15"/>
        <end position="25"/>
    </location>
</feature>
<dbReference type="InterPro" id="IPR009080">
    <property type="entry name" value="tRNAsynth_Ia_anticodon-bd"/>
</dbReference>
<comment type="caution">
    <text evidence="13">Lacks conserved residue(s) required for the propagation of feature annotation.</text>
</comment>
<dbReference type="InterPro" id="IPR001412">
    <property type="entry name" value="aa-tRNA-synth_I_CS"/>
</dbReference>
<evidence type="ECO:0000313" key="17">
    <source>
        <dbReference type="Proteomes" id="UP000262939"/>
    </source>
</evidence>
<dbReference type="FunFam" id="2.170.220.10:FF:000002">
    <property type="entry name" value="Methionine--tRNA ligase"/>
    <property type="match status" value="1"/>
</dbReference>
<keyword evidence="17" id="KW-1185">Reference proteome</keyword>
<dbReference type="CDD" id="cd00814">
    <property type="entry name" value="MetRS_core"/>
    <property type="match status" value="1"/>
</dbReference>
<comment type="catalytic activity">
    <reaction evidence="12 13">
        <text>tRNA(Met) + L-methionine + ATP = L-methionyl-tRNA(Met) + AMP + diphosphate</text>
        <dbReference type="Rhea" id="RHEA:13481"/>
        <dbReference type="Rhea" id="RHEA-COMP:9667"/>
        <dbReference type="Rhea" id="RHEA-COMP:9698"/>
        <dbReference type="ChEBI" id="CHEBI:30616"/>
        <dbReference type="ChEBI" id="CHEBI:33019"/>
        <dbReference type="ChEBI" id="CHEBI:57844"/>
        <dbReference type="ChEBI" id="CHEBI:78442"/>
        <dbReference type="ChEBI" id="CHEBI:78530"/>
        <dbReference type="ChEBI" id="CHEBI:456215"/>
        <dbReference type="EC" id="6.1.1.10"/>
    </reaction>
</comment>
<evidence type="ECO:0000256" key="12">
    <source>
        <dbReference type="ARBA" id="ARBA00047364"/>
    </source>
</evidence>
<dbReference type="InterPro" id="IPR023457">
    <property type="entry name" value="Met-tRNA_synth_2"/>
</dbReference>
<comment type="function">
    <text evidence="1 13">Is required not only for elongation of protein synthesis but also for the initiation of all mRNA translation through initiator tRNA(fMet) aminoacylation.</text>
</comment>
<dbReference type="PANTHER" id="PTHR43326:SF1">
    <property type="entry name" value="METHIONINE--TRNA LIGASE, MITOCHONDRIAL"/>
    <property type="match status" value="1"/>
</dbReference>
<proteinExistence type="inferred from homology"/>
<keyword evidence="7 13" id="KW-0547">Nucleotide-binding</keyword>
<dbReference type="GO" id="GO:0000049">
    <property type="term" value="F:tRNA binding"/>
    <property type="evidence" value="ECO:0007669"/>
    <property type="project" value="UniProtKB-UniRule"/>
</dbReference>
<dbReference type="CDD" id="cd07957">
    <property type="entry name" value="Anticodon_Ia_Met"/>
    <property type="match status" value="1"/>
</dbReference>
<evidence type="ECO:0000256" key="8">
    <source>
        <dbReference type="ARBA" id="ARBA00022840"/>
    </source>
</evidence>
<dbReference type="Proteomes" id="UP000262939">
    <property type="component" value="Unassembled WGS sequence"/>
</dbReference>
<dbReference type="InterPro" id="IPR041872">
    <property type="entry name" value="Anticodon_Met"/>
</dbReference>
<dbReference type="OrthoDB" id="9810191at2"/>
<dbReference type="Gene3D" id="3.40.50.620">
    <property type="entry name" value="HUPs"/>
    <property type="match status" value="1"/>
</dbReference>
<dbReference type="InterPro" id="IPR004495">
    <property type="entry name" value="Met-tRNA-synth_bsu_C"/>
</dbReference>
<evidence type="ECO:0000313" key="16">
    <source>
        <dbReference type="EMBL" id="RFU62634.1"/>
    </source>
</evidence>
<gene>
    <name evidence="13" type="primary">metG</name>
    <name evidence="16" type="ORF">D0466_13905</name>
</gene>
<dbReference type="HAMAP" id="MF_01228">
    <property type="entry name" value="Met_tRNA_synth_type2"/>
    <property type="match status" value="1"/>
</dbReference>
<keyword evidence="10 13" id="KW-0648">Protein biosynthesis</keyword>
<comment type="subunit">
    <text evidence="3 13">Homodimer.</text>
</comment>
<evidence type="ECO:0000256" key="4">
    <source>
        <dbReference type="ARBA" id="ARBA00022490"/>
    </source>
</evidence>
<keyword evidence="8 13" id="KW-0067">ATP-binding</keyword>
<accession>A0A372LAD4</accession>
<dbReference type="Pfam" id="PF19303">
    <property type="entry name" value="Anticodon_3"/>
    <property type="match status" value="1"/>
</dbReference>
<dbReference type="PANTHER" id="PTHR43326">
    <property type="entry name" value="METHIONYL-TRNA SYNTHETASE"/>
    <property type="match status" value="1"/>
</dbReference>
<evidence type="ECO:0000256" key="6">
    <source>
        <dbReference type="ARBA" id="ARBA00022598"/>
    </source>
</evidence>